<dbReference type="Proteomes" id="UP000196027">
    <property type="component" value="Chromosome"/>
</dbReference>
<organism evidence="1 2">
    <name type="scientific">Oleiphilus messinensis</name>
    <dbReference type="NCBI Taxonomy" id="141451"/>
    <lineage>
        <taxon>Bacteria</taxon>
        <taxon>Pseudomonadati</taxon>
        <taxon>Pseudomonadota</taxon>
        <taxon>Gammaproteobacteria</taxon>
        <taxon>Oceanospirillales</taxon>
        <taxon>Oleiphilaceae</taxon>
        <taxon>Oleiphilus</taxon>
    </lineage>
</organism>
<proteinExistence type="predicted"/>
<evidence type="ECO:0008006" key="3">
    <source>
        <dbReference type="Google" id="ProtNLM"/>
    </source>
</evidence>
<keyword evidence="2" id="KW-1185">Reference proteome</keyword>
<dbReference type="PANTHER" id="PTHR33973:SF4">
    <property type="entry name" value="OS07G0153300 PROTEIN"/>
    <property type="match status" value="1"/>
</dbReference>
<evidence type="ECO:0000313" key="1">
    <source>
        <dbReference type="EMBL" id="ARU55518.1"/>
    </source>
</evidence>
<reference evidence="1 2" key="1">
    <citation type="submission" date="2017-05" db="EMBL/GenBank/DDBJ databases">
        <title>Genomic insights into alkan degradation activity of Oleiphilus messinensis.</title>
        <authorList>
            <person name="Kozyavkin S.A."/>
            <person name="Slesarev A.I."/>
            <person name="Golyshin P.N."/>
            <person name="Korzhenkov A."/>
            <person name="Golyshina O.N."/>
            <person name="Toshchakov S.V."/>
        </authorList>
    </citation>
    <scope>NUCLEOTIDE SEQUENCE [LARGE SCALE GENOMIC DNA]</scope>
    <source>
        <strain evidence="1 2">ME102</strain>
    </source>
</reference>
<dbReference type="EMBL" id="CP021425">
    <property type="protein sequence ID" value="ARU55518.1"/>
    <property type="molecule type" value="Genomic_DNA"/>
</dbReference>
<dbReference type="KEGG" id="ome:OLMES_1441"/>
<sequence length="304" mass="35036">MCSVAPRSDRGDALATDYLSSAVYSGWVRHRRFVPVSHEFEYPIFMLYLNLDELTSVFNQKWFCSLEHFNLVSFRRRDYLAGSVDLPQSPGAKTDPASDLKQAVIHRVTEAAQAQGLIPPDIHTVCLLTHVRYLNVIFNPVSFYYCFDVSGNLVAIVAEITNTPWGERHAYVLLVGQSSERMQYRLAGQAKHRFSFDKNFHVSPFNPMNMRYFWTFASPQDTVLVHMDNCMHEAVDGTVDQPVPAAYPLKHFDATLRLERKNFQQHFAKTLIRSPLMTVKVVSGIYWQALRLWLKRAPFYDHPN</sequence>
<gene>
    <name evidence="1" type="ORF">OLMES_1441</name>
</gene>
<evidence type="ECO:0000313" key="2">
    <source>
        <dbReference type="Proteomes" id="UP000196027"/>
    </source>
</evidence>
<name>A0A1Y0I4V8_9GAMM</name>
<protein>
    <recommendedName>
        <fullName evidence="3">DUF1365 domain-containing protein</fullName>
    </recommendedName>
</protein>
<dbReference type="Pfam" id="PF07103">
    <property type="entry name" value="DUF1365"/>
    <property type="match status" value="1"/>
</dbReference>
<dbReference type="AlphaFoldDB" id="A0A1Y0I4V8"/>
<accession>A0A1Y0I4V8</accession>
<dbReference type="PANTHER" id="PTHR33973">
    <property type="entry name" value="OS07G0153300 PROTEIN"/>
    <property type="match status" value="1"/>
</dbReference>
<dbReference type="InterPro" id="IPR010775">
    <property type="entry name" value="DUF1365"/>
</dbReference>